<feature type="transmembrane region" description="Helical" evidence="5">
    <location>
        <begin position="326"/>
        <end position="350"/>
    </location>
</feature>
<dbReference type="InterPro" id="IPR020846">
    <property type="entry name" value="MFS_dom"/>
</dbReference>
<dbReference type="RefSeq" id="WP_315575523.1">
    <property type="nucleotide sequence ID" value="NZ_JARDXH010000002.1"/>
</dbReference>
<keyword evidence="3 5" id="KW-1133">Transmembrane helix</keyword>
<reference evidence="7 8" key="1">
    <citation type="submission" date="2023-09" db="EMBL/GenBank/DDBJ databases">
        <title>Aquirufa genomes.</title>
        <authorList>
            <person name="Pitt A."/>
        </authorList>
    </citation>
    <scope>NUCLEOTIDE SEQUENCE [LARGE SCALE GENOMIC DNA]</scope>
    <source>
        <strain evidence="7 8">LEOWEIH-7C</strain>
    </source>
</reference>
<dbReference type="PANTHER" id="PTHR23514:SF13">
    <property type="entry name" value="INNER MEMBRANE PROTEIN YBJJ"/>
    <property type="match status" value="1"/>
</dbReference>
<evidence type="ECO:0000256" key="5">
    <source>
        <dbReference type="SAM" id="Phobius"/>
    </source>
</evidence>
<comment type="subcellular location">
    <subcellularLocation>
        <location evidence="1">Membrane</location>
        <topology evidence="1">Multi-pass membrane protein</topology>
    </subcellularLocation>
</comment>
<dbReference type="InterPro" id="IPR011701">
    <property type="entry name" value="MFS"/>
</dbReference>
<organism evidence="7 8">
    <name type="scientific">Aquirufa regiilacus</name>
    <dbReference type="NCBI Taxonomy" id="3024868"/>
    <lineage>
        <taxon>Bacteria</taxon>
        <taxon>Pseudomonadati</taxon>
        <taxon>Bacteroidota</taxon>
        <taxon>Cytophagia</taxon>
        <taxon>Cytophagales</taxon>
        <taxon>Flectobacillaceae</taxon>
        <taxon>Aquirufa</taxon>
    </lineage>
</organism>
<feature type="transmembrane region" description="Helical" evidence="5">
    <location>
        <begin position="163"/>
        <end position="182"/>
    </location>
</feature>
<proteinExistence type="predicted"/>
<evidence type="ECO:0000256" key="4">
    <source>
        <dbReference type="ARBA" id="ARBA00023136"/>
    </source>
</evidence>
<dbReference type="SUPFAM" id="SSF103473">
    <property type="entry name" value="MFS general substrate transporter"/>
    <property type="match status" value="1"/>
</dbReference>
<dbReference type="Gene3D" id="1.20.1250.20">
    <property type="entry name" value="MFS general substrate transporter like domains"/>
    <property type="match status" value="2"/>
</dbReference>
<feature type="transmembrane region" description="Helical" evidence="5">
    <location>
        <begin position="95"/>
        <end position="117"/>
    </location>
</feature>
<dbReference type="PANTHER" id="PTHR23514">
    <property type="entry name" value="BYPASS OF STOP CODON PROTEIN 6"/>
    <property type="match status" value="1"/>
</dbReference>
<gene>
    <name evidence="7" type="ORF">PQG45_04115</name>
</gene>
<dbReference type="InterPro" id="IPR036259">
    <property type="entry name" value="MFS_trans_sf"/>
</dbReference>
<dbReference type="InterPro" id="IPR051788">
    <property type="entry name" value="MFS_Transporter"/>
</dbReference>
<accession>A0ABU3TQT2</accession>
<feature type="transmembrane region" description="Helical" evidence="5">
    <location>
        <begin position="72"/>
        <end position="89"/>
    </location>
</feature>
<keyword evidence="4 5" id="KW-0472">Membrane</keyword>
<dbReference type="Pfam" id="PF07690">
    <property type="entry name" value="MFS_1"/>
    <property type="match status" value="1"/>
</dbReference>
<feature type="transmembrane region" description="Helical" evidence="5">
    <location>
        <begin position="203"/>
        <end position="230"/>
    </location>
</feature>
<comment type="caution">
    <text evidence="7">The sequence shown here is derived from an EMBL/GenBank/DDBJ whole genome shotgun (WGS) entry which is preliminary data.</text>
</comment>
<evidence type="ECO:0000313" key="7">
    <source>
        <dbReference type="EMBL" id="MDU0808217.1"/>
    </source>
</evidence>
<feature type="domain" description="Major facilitator superfamily (MFS) profile" evidence="6">
    <location>
        <begin position="7"/>
        <end position="379"/>
    </location>
</feature>
<sequence>MSQLIKNRFSIGILFLLCGLNFATWATRIPDFKYLLHLSDAELGTVLMGLPFGSLVSLPLAGWLISKFNSRIICIVAVFLYILIIPIISYSMNSYMLFVCLFFFGMAGDILNIAMNTQVVSLEAKMNKIIMSSFHAIFSIGLMIGALLGGYISKLGYDIQDHFYFIAGLNLLAIPVFYPNLIKGESQSTDDDKPKSSILHLGRYLTILALVAFCGMLCEGAMADWITLYFKEDVTSSSYATTIGFSSFALAMVIGRFTGDYISRNLGVRTILTLNGLLISIGMIITLYLPMVEFKILGCFLTGLGISTIVPLIYSQAGNQKNIEPAIAIAGVSTIAYIGFLIGPVLIGYLADFSNLQSSLFLLVLLGIVASFVANKYIK</sequence>
<feature type="transmembrane region" description="Helical" evidence="5">
    <location>
        <begin position="129"/>
        <end position="151"/>
    </location>
</feature>
<name>A0ABU3TQT2_9BACT</name>
<evidence type="ECO:0000256" key="2">
    <source>
        <dbReference type="ARBA" id="ARBA00022692"/>
    </source>
</evidence>
<dbReference type="Proteomes" id="UP001249959">
    <property type="component" value="Unassembled WGS sequence"/>
</dbReference>
<evidence type="ECO:0000313" key="8">
    <source>
        <dbReference type="Proteomes" id="UP001249959"/>
    </source>
</evidence>
<feature type="transmembrane region" description="Helical" evidence="5">
    <location>
        <begin position="236"/>
        <end position="254"/>
    </location>
</feature>
<evidence type="ECO:0000259" key="6">
    <source>
        <dbReference type="PROSITE" id="PS50850"/>
    </source>
</evidence>
<evidence type="ECO:0000256" key="1">
    <source>
        <dbReference type="ARBA" id="ARBA00004141"/>
    </source>
</evidence>
<keyword evidence="8" id="KW-1185">Reference proteome</keyword>
<feature type="transmembrane region" description="Helical" evidence="5">
    <location>
        <begin position="356"/>
        <end position="374"/>
    </location>
</feature>
<protein>
    <submittedName>
        <fullName evidence="7">MFS transporter</fullName>
    </submittedName>
</protein>
<dbReference type="EMBL" id="JAVNWW010000001">
    <property type="protein sequence ID" value="MDU0808217.1"/>
    <property type="molecule type" value="Genomic_DNA"/>
</dbReference>
<dbReference type="CDD" id="cd17393">
    <property type="entry name" value="MFS_MosC_like"/>
    <property type="match status" value="1"/>
</dbReference>
<feature type="transmembrane region" description="Helical" evidence="5">
    <location>
        <begin position="44"/>
        <end position="65"/>
    </location>
</feature>
<feature type="transmembrane region" description="Helical" evidence="5">
    <location>
        <begin position="266"/>
        <end position="288"/>
    </location>
</feature>
<evidence type="ECO:0000256" key="3">
    <source>
        <dbReference type="ARBA" id="ARBA00022989"/>
    </source>
</evidence>
<keyword evidence="2 5" id="KW-0812">Transmembrane</keyword>
<dbReference type="PROSITE" id="PS50850">
    <property type="entry name" value="MFS"/>
    <property type="match status" value="1"/>
</dbReference>
<feature type="transmembrane region" description="Helical" evidence="5">
    <location>
        <begin position="294"/>
        <end position="314"/>
    </location>
</feature>